<gene>
    <name evidence="2" type="ORF">BU23DRAFT_554350</name>
</gene>
<name>A0A6A5V9L8_9PLEO</name>
<accession>A0A6A5V9L8</accession>
<keyword evidence="3" id="KW-1185">Reference proteome</keyword>
<protein>
    <submittedName>
        <fullName evidence="2">Uncharacterized protein</fullName>
    </submittedName>
</protein>
<feature type="region of interest" description="Disordered" evidence="1">
    <location>
        <begin position="89"/>
        <end position="112"/>
    </location>
</feature>
<evidence type="ECO:0000256" key="1">
    <source>
        <dbReference type="SAM" id="MobiDB-lite"/>
    </source>
</evidence>
<reference evidence="2" key="1">
    <citation type="journal article" date="2020" name="Stud. Mycol.">
        <title>101 Dothideomycetes genomes: a test case for predicting lifestyles and emergence of pathogens.</title>
        <authorList>
            <person name="Haridas S."/>
            <person name="Albert R."/>
            <person name="Binder M."/>
            <person name="Bloem J."/>
            <person name="Labutti K."/>
            <person name="Salamov A."/>
            <person name="Andreopoulos B."/>
            <person name="Baker S."/>
            <person name="Barry K."/>
            <person name="Bills G."/>
            <person name="Bluhm B."/>
            <person name="Cannon C."/>
            <person name="Castanera R."/>
            <person name="Culley D."/>
            <person name="Daum C."/>
            <person name="Ezra D."/>
            <person name="Gonzalez J."/>
            <person name="Henrissat B."/>
            <person name="Kuo A."/>
            <person name="Liang C."/>
            <person name="Lipzen A."/>
            <person name="Lutzoni F."/>
            <person name="Magnuson J."/>
            <person name="Mondo S."/>
            <person name="Nolan M."/>
            <person name="Ohm R."/>
            <person name="Pangilinan J."/>
            <person name="Park H.-J."/>
            <person name="Ramirez L."/>
            <person name="Alfaro M."/>
            <person name="Sun H."/>
            <person name="Tritt A."/>
            <person name="Yoshinaga Y."/>
            <person name="Zwiers L.-H."/>
            <person name="Turgeon B."/>
            <person name="Goodwin S."/>
            <person name="Spatafora J."/>
            <person name="Crous P."/>
            <person name="Grigoriev I."/>
        </authorList>
    </citation>
    <scope>NUCLEOTIDE SEQUENCE</scope>
    <source>
        <strain evidence="2">CBS 107.79</strain>
    </source>
</reference>
<dbReference type="AlphaFoldDB" id="A0A6A5V9L8"/>
<proteinExistence type="predicted"/>
<sequence length="112" mass="12555">MGPVGDYPTNLDKQTGITTSNVAGVPSALELKDRIPHYMGGQLPSFQRRCSQSVPSFHHHRPVMMHFTTTSNTSPYSTLVHLTPQPYTNSHFLQDRSSPRLTPLAKPRFPRV</sequence>
<feature type="non-terminal residue" evidence="2">
    <location>
        <position position="112"/>
    </location>
</feature>
<organism evidence="2 3">
    <name type="scientific">Bimuria novae-zelandiae CBS 107.79</name>
    <dbReference type="NCBI Taxonomy" id="1447943"/>
    <lineage>
        <taxon>Eukaryota</taxon>
        <taxon>Fungi</taxon>
        <taxon>Dikarya</taxon>
        <taxon>Ascomycota</taxon>
        <taxon>Pezizomycotina</taxon>
        <taxon>Dothideomycetes</taxon>
        <taxon>Pleosporomycetidae</taxon>
        <taxon>Pleosporales</taxon>
        <taxon>Massarineae</taxon>
        <taxon>Didymosphaeriaceae</taxon>
        <taxon>Bimuria</taxon>
    </lineage>
</organism>
<dbReference type="EMBL" id="ML976681">
    <property type="protein sequence ID" value="KAF1973360.1"/>
    <property type="molecule type" value="Genomic_DNA"/>
</dbReference>
<dbReference type="Proteomes" id="UP000800036">
    <property type="component" value="Unassembled WGS sequence"/>
</dbReference>
<evidence type="ECO:0000313" key="3">
    <source>
        <dbReference type="Proteomes" id="UP000800036"/>
    </source>
</evidence>
<evidence type="ECO:0000313" key="2">
    <source>
        <dbReference type="EMBL" id="KAF1973360.1"/>
    </source>
</evidence>